<feature type="signal peptide" evidence="1">
    <location>
        <begin position="1"/>
        <end position="18"/>
    </location>
</feature>
<gene>
    <name evidence="2" type="ORF">CC86DRAFT_453390</name>
</gene>
<dbReference type="Proteomes" id="UP000799424">
    <property type="component" value="Unassembled WGS sequence"/>
</dbReference>
<dbReference type="AlphaFoldDB" id="A0A6A7AB57"/>
<evidence type="ECO:0000313" key="2">
    <source>
        <dbReference type="EMBL" id="KAF2829825.1"/>
    </source>
</evidence>
<evidence type="ECO:0000256" key="1">
    <source>
        <dbReference type="SAM" id="SignalP"/>
    </source>
</evidence>
<feature type="chain" id="PRO_5025539510" description="Granulins domain-containing protein" evidence="1">
    <location>
        <begin position="19"/>
        <end position="226"/>
    </location>
</feature>
<keyword evidence="1" id="KW-0732">Signal</keyword>
<evidence type="ECO:0008006" key="4">
    <source>
        <dbReference type="Google" id="ProtNLM"/>
    </source>
</evidence>
<reference evidence="2" key="1">
    <citation type="journal article" date="2020" name="Stud. Mycol.">
        <title>101 Dothideomycetes genomes: a test case for predicting lifestyles and emergence of pathogens.</title>
        <authorList>
            <person name="Haridas S."/>
            <person name="Albert R."/>
            <person name="Binder M."/>
            <person name="Bloem J."/>
            <person name="Labutti K."/>
            <person name="Salamov A."/>
            <person name="Andreopoulos B."/>
            <person name="Baker S."/>
            <person name="Barry K."/>
            <person name="Bills G."/>
            <person name="Bluhm B."/>
            <person name="Cannon C."/>
            <person name="Castanera R."/>
            <person name="Culley D."/>
            <person name="Daum C."/>
            <person name="Ezra D."/>
            <person name="Gonzalez J."/>
            <person name="Henrissat B."/>
            <person name="Kuo A."/>
            <person name="Liang C."/>
            <person name="Lipzen A."/>
            <person name="Lutzoni F."/>
            <person name="Magnuson J."/>
            <person name="Mondo S."/>
            <person name="Nolan M."/>
            <person name="Ohm R."/>
            <person name="Pangilinan J."/>
            <person name="Park H.-J."/>
            <person name="Ramirez L."/>
            <person name="Alfaro M."/>
            <person name="Sun H."/>
            <person name="Tritt A."/>
            <person name="Yoshinaga Y."/>
            <person name="Zwiers L.-H."/>
            <person name="Turgeon B."/>
            <person name="Goodwin S."/>
            <person name="Spatafora J."/>
            <person name="Crous P."/>
            <person name="Grigoriev I."/>
        </authorList>
    </citation>
    <scope>NUCLEOTIDE SEQUENCE</scope>
    <source>
        <strain evidence="2">CBS 113818</strain>
    </source>
</reference>
<accession>A0A6A7AB57</accession>
<dbReference type="OrthoDB" id="10481749at2759"/>
<proteinExistence type="predicted"/>
<protein>
    <recommendedName>
        <fullName evidence="4">Granulins domain-containing protein</fullName>
    </recommendedName>
</protein>
<dbReference type="EMBL" id="MU006220">
    <property type="protein sequence ID" value="KAF2829825.1"/>
    <property type="molecule type" value="Genomic_DNA"/>
</dbReference>
<keyword evidence="3" id="KW-1185">Reference proteome</keyword>
<evidence type="ECO:0000313" key="3">
    <source>
        <dbReference type="Proteomes" id="UP000799424"/>
    </source>
</evidence>
<name>A0A6A7AB57_9PLEO</name>
<organism evidence="2 3">
    <name type="scientific">Ophiobolus disseminans</name>
    <dbReference type="NCBI Taxonomy" id="1469910"/>
    <lineage>
        <taxon>Eukaryota</taxon>
        <taxon>Fungi</taxon>
        <taxon>Dikarya</taxon>
        <taxon>Ascomycota</taxon>
        <taxon>Pezizomycotina</taxon>
        <taxon>Dothideomycetes</taxon>
        <taxon>Pleosporomycetidae</taxon>
        <taxon>Pleosporales</taxon>
        <taxon>Pleosporineae</taxon>
        <taxon>Phaeosphaeriaceae</taxon>
        <taxon>Ophiobolus</taxon>
    </lineage>
</organism>
<sequence length="226" mass="23149">MLLYVHITCILFAIRGSALKPVSEEDFGREPYAVQLPFELSVGNSTNPDSASQLFERQSTGRCWMASGERYDCKNPAIDSCCNGAAKAGCCDGTEKTTCITPASGNAFCCWDSGTVCGETCCSSGWSCCSATAGTCCKNSYGSCCGGICCEASKECCGGTCCSVGYVCGETQGSCVRRSTPTLRVTVTSTTVVRSSVVAATNAAVVKKAGEGLGAAGVVMAAAGFL</sequence>